<protein>
    <recommendedName>
        <fullName evidence="3">N-acetyltransferase domain-containing protein</fullName>
    </recommendedName>
</protein>
<dbReference type="Proteomes" id="UP000708208">
    <property type="component" value="Unassembled WGS sequence"/>
</dbReference>
<gene>
    <name evidence="1" type="ORF">AFUS01_LOCUS37979</name>
</gene>
<dbReference type="InterPro" id="IPR029625">
    <property type="entry name" value="FAM169"/>
</dbReference>
<dbReference type="PANTHER" id="PTHR22442:SF10">
    <property type="entry name" value="N-ACETYLTRANSFERASE, GNAT FAMILY-RELATED"/>
    <property type="match status" value="1"/>
</dbReference>
<evidence type="ECO:0008006" key="3">
    <source>
        <dbReference type="Google" id="ProtNLM"/>
    </source>
</evidence>
<accession>A0A8J2PU31</accession>
<dbReference type="AlphaFoldDB" id="A0A8J2PU31"/>
<dbReference type="EMBL" id="CAJVCH010545850">
    <property type="protein sequence ID" value="CAG7828026.1"/>
    <property type="molecule type" value="Genomic_DNA"/>
</dbReference>
<keyword evidence="2" id="KW-1185">Reference proteome</keyword>
<dbReference type="PANTHER" id="PTHR22442">
    <property type="match status" value="1"/>
</dbReference>
<reference evidence="1" key="1">
    <citation type="submission" date="2021-06" db="EMBL/GenBank/DDBJ databases">
        <authorList>
            <person name="Hodson N. C."/>
            <person name="Mongue J. A."/>
            <person name="Jaron S. K."/>
        </authorList>
    </citation>
    <scope>NUCLEOTIDE SEQUENCE</scope>
</reference>
<comment type="caution">
    <text evidence="1">The sequence shown here is derived from an EMBL/GenBank/DDBJ whole genome shotgun (WGS) entry which is preliminary data.</text>
</comment>
<dbReference type="OrthoDB" id="8954808at2759"/>
<evidence type="ECO:0000313" key="1">
    <source>
        <dbReference type="EMBL" id="CAG7828026.1"/>
    </source>
</evidence>
<organism evidence="1 2">
    <name type="scientific">Allacma fusca</name>
    <dbReference type="NCBI Taxonomy" id="39272"/>
    <lineage>
        <taxon>Eukaryota</taxon>
        <taxon>Metazoa</taxon>
        <taxon>Ecdysozoa</taxon>
        <taxon>Arthropoda</taxon>
        <taxon>Hexapoda</taxon>
        <taxon>Collembola</taxon>
        <taxon>Symphypleona</taxon>
        <taxon>Sminthuridae</taxon>
        <taxon>Allacma</taxon>
    </lineage>
</organism>
<name>A0A8J2PU31_9HEXA</name>
<sequence>MSQIPWTCPNCGSPPILNEEPTECEEMEQLHDSRMSRVKCTSCDKSVAVAHRGRLHSLEMLLTDRLKTAKGCYSVQTESDRLVLFTLSQIIYKELEAPQENLLEFEFDLPPPTDLAKILWIDGEAAGFYSVKPKGTLDMETLQTYAMPTLDTIFIRQTYRRQGLASLAVQDVSSTFPHLDIGFSYPISLAMLKVLGKHLEERAEDRPRFWEITGCGREGNCRNLWLILQRQRKKVA</sequence>
<evidence type="ECO:0000313" key="2">
    <source>
        <dbReference type="Proteomes" id="UP000708208"/>
    </source>
</evidence>
<proteinExistence type="predicted"/>
<dbReference type="CDD" id="cd04301">
    <property type="entry name" value="NAT_SF"/>
    <property type="match status" value="1"/>
</dbReference>